<dbReference type="Pfam" id="PF15085">
    <property type="entry name" value="NPFF"/>
    <property type="match status" value="1"/>
</dbReference>
<dbReference type="GO" id="GO:0005184">
    <property type="term" value="F:neuropeptide hormone activity"/>
    <property type="evidence" value="ECO:0007669"/>
    <property type="project" value="InterPro"/>
</dbReference>
<feature type="region of interest" description="Disordered" evidence="1">
    <location>
        <begin position="81"/>
        <end position="100"/>
    </location>
</feature>
<keyword evidence="2" id="KW-0732">Signal</keyword>
<dbReference type="EMBL" id="JBBPFD010000008">
    <property type="protein sequence ID" value="KAK7915557.1"/>
    <property type="molecule type" value="Genomic_DNA"/>
</dbReference>
<dbReference type="PANTHER" id="PTHR15044:SF0">
    <property type="entry name" value="PRO-FMRFAMIDE-RELATED NEUROPEPTIDE FF"/>
    <property type="match status" value="1"/>
</dbReference>
<accession>A0AAW0P5N8</accession>
<protein>
    <submittedName>
        <fullName evidence="3">Uncharacterized protein</fullName>
    </submittedName>
</protein>
<proteinExistence type="predicted"/>
<dbReference type="InterPro" id="IPR008065">
    <property type="entry name" value="NPFF"/>
</dbReference>
<evidence type="ECO:0000313" key="4">
    <source>
        <dbReference type="Proteomes" id="UP001460270"/>
    </source>
</evidence>
<sequence length="130" mass="14203">MDTGAVITVLALVLAVAGVSQALHAQGGMERGDIVPSGSLENKADNLLESDSIDNAVDESLLTMALKALLFGSQREARNSVLHQPQRFGRNSRGQQLSRSRSCPKTEMLLFRDRSGVWLFPRDLARNNLK</sequence>
<evidence type="ECO:0000313" key="3">
    <source>
        <dbReference type="EMBL" id="KAK7915557.1"/>
    </source>
</evidence>
<dbReference type="AlphaFoldDB" id="A0AAW0P5N8"/>
<feature type="chain" id="PRO_5043441066" evidence="2">
    <location>
        <begin position="23"/>
        <end position="130"/>
    </location>
</feature>
<dbReference type="PANTHER" id="PTHR15044">
    <property type="entry name" value="NEUROPEPTIDE FF"/>
    <property type="match status" value="1"/>
</dbReference>
<comment type="caution">
    <text evidence="3">The sequence shown here is derived from an EMBL/GenBank/DDBJ whole genome shotgun (WGS) entry which is preliminary data.</text>
</comment>
<evidence type="ECO:0000256" key="1">
    <source>
        <dbReference type="SAM" id="MobiDB-lite"/>
    </source>
</evidence>
<name>A0AAW0P5N8_9GOBI</name>
<dbReference type="Proteomes" id="UP001460270">
    <property type="component" value="Unassembled WGS sequence"/>
</dbReference>
<organism evidence="3 4">
    <name type="scientific">Mugilogobius chulae</name>
    <name type="common">yellowstripe goby</name>
    <dbReference type="NCBI Taxonomy" id="88201"/>
    <lineage>
        <taxon>Eukaryota</taxon>
        <taxon>Metazoa</taxon>
        <taxon>Chordata</taxon>
        <taxon>Craniata</taxon>
        <taxon>Vertebrata</taxon>
        <taxon>Euteleostomi</taxon>
        <taxon>Actinopterygii</taxon>
        <taxon>Neopterygii</taxon>
        <taxon>Teleostei</taxon>
        <taxon>Neoteleostei</taxon>
        <taxon>Acanthomorphata</taxon>
        <taxon>Gobiaria</taxon>
        <taxon>Gobiiformes</taxon>
        <taxon>Gobioidei</taxon>
        <taxon>Gobiidae</taxon>
        <taxon>Gobionellinae</taxon>
        <taxon>Mugilogobius</taxon>
    </lineage>
</organism>
<gene>
    <name evidence="3" type="ORF">WMY93_011318</name>
</gene>
<feature type="signal peptide" evidence="2">
    <location>
        <begin position="1"/>
        <end position="22"/>
    </location>
</feature>
<reference evidence="4" key="1">
    <citation type="submission" date="2024-04" db="EMBL/GenBank/DDBJ databases">
        <title>Salinicola lusitanus LLJ914,a marine bacterium isolated from the Okinawa Trough.</title>
        <authorList>
            <person name="Li J."/>
        </authorList>
    </citation>
    <scope>NUCLEOTIDE SEQUENCE [LARGE SCALE GENOMIC DNA]</scope>
</reference>
<keyword evidence="4" id="KW-1185">Reference proteome</keyword>
<evidence type="ECO:0000256" key="2">
    <source>
        <dbReference type="SAM" id="SignalP"/>
    </source>
</evidence>